<dbReference type="EMBL" id="KV426095">
    <property type="protein sequence ID" value="KZV88614.1"/>
    <property type="molecule type" value="Genomic_DNA"/>
</dbReference>
<dbReference type="Pfam" id="PF13424">
    <property type="entry name" value="TPR_12"/>
    <property type="match status" value="1"/>
</dbReference>
<dbReference type="PANTHER" id="PTHR47691">
    <property type="entry name" value="REGULATOR-RELATED"/>
    <property type="match status" value="1"/>
</dbReference>
<sequence>MAAPAPAPALPSTTFKYPPNIVELRKYADSISKKVNDLESMPESTLGQISAHALSIANAVESACAARSLQVLEPLTAVAADEIGRLLSSCCAYLVHLETKPRKREMLGILVSRTFSRSRSPSPSPAQTTTSLDDYLTSLKAVKALLRIENGQSQLVYSGTMAPAAVQNPAFLQNEISTSTVIDQVFKTALLTMANMTDGLPFPFKAVPQTVLQLHQHVEDYRAIDNSVATVIRKVDDFVEILAKPDRQNVAPGEDIARAVERFFRAVQSILLRLEILRATARIKKLVAPTAIQTVVAGAEAELQDARRLLDMALQVDTNRTARQILHAQGPAKSNANFSSELPASPKILHGREEELSRLVAFVVDRSRPIRVAIMGAGGLGKTTLATAVVQHVDVAMTFVNRRFLVTAEAAAGADDLLTGMLTTFGLSPSSDPLASLLQHFRSHERTLLVIDNLETIWNSANAQQRRMTEAVLSKLANVTALTLIITCRGTDLPPDVEWANRDAVVLSTLSPDAALATFTDIAGDVTTPDQPVRDALLKEVDYMPLAVTLLARLVARGKQLRDLDRRWNSVHTGMLRTQPNGRLDNVDASVQLSIAYLPSDDPTPLQLLALCAPLPDGMRLPVRNELERLCGFRDLDGALEVIQGLALVYVTDDETVRMLSPIRLYVLEKHRPRDDHRASLLQIYYEIAKQAPRRIDSQFPAARDKILPELSNLDALLLLEIQNFDEPPSPDLIDAVNTISQFSILNVPNERMLAALIPRIEHLPEYLARSLWILADIHRGRDAYDLSLEAVTRARSLYQSLRQPLNAADCDRRMGNVHRVKGNYAEEIASLSAARETFYELDRQLSVANCDTSLALVFYEQGNYDDAFALLTSVREVFLQLDRPAAAAYCQERLGDIYRIRDDFQAAETQLEYALQTYTSLGSMADIASCSCKLGAVYRSQQRFDAALECLQVAYDIGQKQGDTLRIADALLVRSFVQQDQGQFAQARQLLLEAQRLYESIEFTRGLEWCATGLAELDRDEQA</sequence>
<dbReference type="SUPFAM" id="SSF52540">
    <property type="entry name" value="P-loop containing nucleoside triphosphate hydrolases"/>
    <property type="match status" value="1"/>
</dbReference>
<dbReference type="Gene3D" id="3.40.50.300">
    <property type="entry name" value="P-loop containing nucleotide triphosphate hydrolases"/>
    <property type="match status" value="1"/>
</dbReference>
<name>A0A165F984_EXIGL</name>
<dbReference type="SMART" id="SM00028">
    <property type="entry name" value="TPR"/>
    <property type="match status" value="6"/>
</dbReference>
<dbReference type="PANTHER" id="PTHR47691:SF3">
    <property type="entry name" value="HTH-TYPE TRANSCRIPTIONAL REGULATOR RV0890C-RELATED"/>
    <property type="match status" value="1"/>
</dbReference>
<accession>A0A165F984</accession>
<proteinExistence type="predicted"/>
<dbReference type="PRINTS" id="PR00364">
    <property type="entry name" value="DISEASERSIST"/>
</dbReference>
<reference evidence="2 3" key="1">
    <citation type="journal article" date="2016" name="Mol. Biol. Evol.">
        <title>Comparative Genomics of Early-Diverging Mushroom-Forming Fungi Provides Insights into the Origins of Lignocellulose Decay Capabilities.</title>
        <authorList>
            <person name="Nagy L.G."/>
            <person name="Riley R."/>
            <person name="Tritt A."/>
            <person name="Adam C."/>
            <person name="Daum C."/>
            <person name="Floudas D."/>
            <person name="Sun H."/>
            <person name="Yadav J.S."/>
            <person name="Pangilinan J."/>
            <person name="Larsson K.H."/>
            <person name="Matsuura K."/>
            <person name="Barry K."/>
            <person name="Labutti K."/>
            <person name="Kuo R."/>
            <person name="Ohm R.A."/>
            <person name="Bhattacharya S.S."/>
            <person name="Shirouzu T."/>
            <person name="Yoshinaga Y."/>
            <person name="Martin F.M."/>
            <person name="Grigoriev I.V."/>
            <person name="Hibbett D.S."/>
        </authorList>
    </citation>
    <scope>NUCLEOTIDE SEQUENCE [LARGE SCALE GENOMIC DNA]</scope>
    <source>
        <strain evidence="2 3">HHB12029</strain>
    </source>
</reference>
<dbReference type="Pfam" id="PF00931">
    <property type="entry name" value="NB-ARC"/>
    <property type="match status" value="1"/>
</dbReference>
<dbReference type="Proteomes" id="UP000077266">
    <property type="component" value="Unassembled WGS sequence"/>
</dbReference>
<dbReference type="Gene3D" id="1.25.40.10">
    <property type="entry name" value="Tetratricopeptide repeat domain"/>
    <property type="match status" value="2"/>
</dbReference>
<dbReference type="InterPro" id="IPR019734">
    <property type="entry name" value="TPR_rpt"/>
</dbReference>
<protein>
    <recommendedName>
        <fullName evidence="1">NB-ARC domain-containing protein</fullName>
    </recommendedName>
</protein>
<keyword evidence="3" id="KW-1185">Reference proteome</keyword>
<dbReference type="InterPro" id="IPR027417">
    <property type="entry name" value="P-loop_NTPase"/>
</dbReference>
<dbReference type="InParanoid" id="A0A165F984"/>
<dbReference type="OrthoDB" id="621413at2759"/>
<dbReference type="SUPFAM" id="SSF48452">
    <property type="entry name" value="TPR-like"/>
    <property type="match status" value="2"/>
</dbReference>
<dbReference type="AlphaFoldDB" id="A0A165F984"/>
<dbReference type="GO" id="GO:0043531">
    <property type="term" value="F:ADP binding"/>
    <property type="evidence" value="ECO:0007669"/>
    <property type="project" value="InterPro"/>
</dbReference>
<evidence type="ECO:0000259" key="1">
    <source>
        <dbReference type="Pfam" id="PF00931"/>
    </source>
</evidence>
<organism evidence="2 3">
    <name type="scientific">Exidia glandulosa HHB12029</name>
    <dbReference type="NCBI Taxonomy" id="1314781"/>
    <lineage>
        <taxon>Eukaryota</taxon>
        <taxon>Fungi</taxon>
        <taxon>Dikarya</taxon>
        <taxon>Basidiomycota</taxon>
        <taxon>Agaricomycotina</taxon>
        <taxon>Agaricomycetes</taxon>
        <taxon>Auriculariales</taxon>
        <taxon>Exidiaceae</taxon>
        <taxon>Exidia</taxon>
    </lineage>
</organism>
<gene>
    <name evidence="2" type="ORF">EXIGLDRAFT_839082</name>
</gene>
<evidence type="ECO:0000313" key="2">
    <source>
        <dbReference type="EMBL" id="KZV88614.1"/>
    </source>
</evidence>
<dbReference type="InterPro" id="IPR002182">
    <property type="entry name" value="NB-ARC"/>
</dbReference>
<dbReference type="STRING" id="1314781.A0A165F984"/>
<feature type="domain" description="NB-ARC" evidence="1">
    <location>
        <begin position="355"/>
        <end position="524"/>
    </location>
</feature>
<dbReference type="InterPro" id="IPR011990">
    <property type="entry name" value="TPR-like_helical_dom_sf"/>
</dbReference>
<evidence type="ECO:0000313" key="3">
    <source>
        <dbReference type="Proteomes" id="UP000077266"/>
    </source>
</evidence>